<evidence type="ECO:0000313" key="2">
    <source>
        <dbReference type="EMBL" id="KAK8578901.1"/>
    </source>
</evidence>
<accession>A0ABR2FDN6</accession>
<sequence length="159" mass="17830">MISADGYFSAWMISGSFGQSCFSTTFICYFFYLPSLFDWPCNACVKASCLQDAKESAQRPTSHVLCVRLDGSVLVIVHPAGVLPFLLEWVLRLVLGSALGLGGWAVEAPLESANRICHSHHMMRSELPRCFPSWQKDWLIVVVGWQPRNWLVVWPPVGQ</sequence>
<comment type="caution">
    <text evidence="2">The sequence shown here is derived from an EMBL/GenBank/DDBJ whole genome shotgun (WGS) entry which is preliminary data.</text>
</comment>
<organism evidence="2 3">
    <name type="scientific">Hibiscus sabdariffa</name>
    <name type="common">roselle</name>
    <dbReference type="NCBI Taxonomy" id="183260"/>
    <lineage>
        <taxon>Eukaryota</taxon>
        <taxon>Viridiplantae</taxon>
        <taxon>Streptophyta</taxon>
        <taxon>Embryophyta</taxon>
        <taxon>Tracheophyta</taxon>
        <taxon>Spermatophyta</taxon>
        <taxon>Magnoliopsida</taxon>
        <taxon>eudicotyledons</taxon>
        <taxon>Gunneridae</taxon>
        <taxon>Pentapetalae</taxon>
        <taxon>rosids</taxon>
        <taxon>malvids</taxon>
        <taxon>Malvales</taxon>
        <taxon>Malvaceae</taxon>
        <taxon>Malvoideae</taxon>
        <taxon>Hibiscus</taxon>
    </lineage>
</organism>
<gene>
    <name evidence="2" type="ORF">V6N12_069245</name>
</gene>
<proteinExistence type="predicted"/>
<keyword evidence="1" id="KW-0472">Membrane</keyword>
<reference evidence="2 3" key="1">
    <citation type="journal article" date="2024" name="G3 (Bethesda)">
        <title>Genome assembly of Hibiscus sabdariffa L. provides insights into metabolisms of medicinal natural products.</title>
        <authorList>
            <person name="Kim T."/>
        </authorList>
    </citation>
    <scope>NUCLEOTIDE SEQUENCE [LARGE SCALE GENOMIC DNA]</scope>
    <source>
        <strain evidence="2">TK-2024</strain>
        <tissue evidence="2">Old leaves</tissue>
    </source>
</reference>
<feature type="transmembrane region" description="Helical" evidence="1">
    <location>
        <begin position="7"/>
        <end position="32"/>
    </location>
</feature>
<keyword evidence="1" id="KW-1133">Transmembrane helix</keyword>
<name>A0ABR2FDN6_9ROSI</name>
<dbReference type="EMBL" id="JBBPBM010000006">
    <property type="protein sequence ID" value="KAK8578901.1"/>
    <property type="molecule type" value="Genomic_DNA"/>
</dbReference>
<protein>
    <submittedName>
        <fullName evidence="2">Uncharacterized protein</fullName>
    </submittedName>
</protein>
<evidence type="ECO:0000313" key="3">
    <source>
        <dbReference type="Proteomes" id="UP001472677"/>
    </source>
</evidence>
<evidence type="ECO:0000256" key="1">
    <source>
        <dbReference type="SAM" id="Phobius"/>
    </source>
</evidence>
<dbReference type="Proteomes" id="UP001472677">
    <property type="component" value="Unassembled WGS sequence"/>
</dbReference>
<keyword evidence="3" id="KW-1185">Reference proteome</keyword>
<keyword evidence="1" id="KW-0812">Transmembrane</keyword>